<dbReference type="EMBL" id="MPUH01000070">
    <property type="protein sequence ID" value="OMJ92011.1"/>
    <property type="molecule type" value="Genomic_DNA"/>
</dbReference>
<evidence type="ECO:0000313" key="1">
    <source>
        <dbReference type="EMBL" id="OMJ92011.1"/>
    </source>
</evidence>
<sequence>MGCTNSREEKAAPDLSNQSSELMRQNIELLTVIEYLLLKYRNKPGALKVLEIKKRTEDFYAIISKLRHYWTSKSKNIHMRTLSRGQLLHITSEQYREKEQLLETRNYLKSVLAELEPGWEMKFSSVGEFKNKLETSKELMLKLTEVYFDLIPAGKSNIKKYIGDKGLILDKETREMVRMIKKFTVKLYKNATQRVYFTEDITFTQRSVEVESDFEDISHSISQK</sequence>
<protein>
    <submittedName>
        <fullName evidence="1">Uncharacterized protein</fullName>
    </submittedName>
</protein>
<comment type="caution">
    <text evidence="1">The sequence shown here is derived from an EMBL/GenBank/DDBJ whole genome shotgun (WGS) entry which is preliminary data.</text>
</comment>
<reference evidence="1 2" key="1">
    <citation type="submission" date="2016-11" db="EMBL/GenBank/DDBJ databases">
        <title>The macronuclear genome of Stentor coeruleus: a giant cell with tiny introns.</title>
        <authorList>
            <person name="Slabodnick M."/>
            <person name="Ruby J.G."/>
            <person name="Reiff S.B."/>
            <person name="Swart E.C."/>
            <person name="Gosai S."/>
            <person name="Prabakaran S."/>
            <person name="Witkowska E."/>
            <person name="Larue G.E."/>
            <person name="Fisher S."/>
            <person name="Freeman R.M."/>
            <person name="Gunawardena J."/>
            <person name="Chu W."/>
            <person name="Stover N.A."/>
            <person name="Gregory B.D."/>
            <person name="Nowacki M."/>
            <person name="Derisi J."/>
            <person name="Roy S.W."/>
            <person name="Marshall W.F."/>
            <person name="Sood P."/>
        </authorList>
    </citation>
    <scope>NUCLEOTIDE SEQUENCE [LARGE SCALE GENOMIC DNA]</scope>
    <source>
        <strain evidence="1">WM001</strain>
    </source>
</reference>
<gene>
    <name evidence="1" type="ORF">SteCoe_5328</name>
</gene>
<dbReference type="AlphaFoldDB" id="A0A1R2CSN6"/>
<accession>A0A1R2CSN6</accession>
<name>A0A1R2CSN6_9CILI</name>
<evidence type="ECO:0000313" key="2">
    <source>
        <dbReference type="Proteomes" id="UP000187209"/>
    </source>
</evidence>
<organism evidence="1 2">
    <name type="scientific">Stentor coeruleus</name>
    <dbReference type="NCBI Taxonomy" id="5963"/>
    <lineage>
        <taxon>Eukaryota</taxon>
        <taxon>Sar</taxon>
        <taxon>Alveolata</taxon>
        <taxon>Ciliophora</taxon>
        <taxon>Postciliodesmatophora</taxon>
        <taxon>Heterotrichea</taxon>
        <taxon>Heterotrichida</taxon>
        <taxon>Stentoridae</taxon>
        <taxon>Stentor</taxon>
    </lineage>
</organism>
<dbReference type="Proteomes" id="UP000187209">
    <property type="component" value="Unassembled WGS sequence"/>
</dbReference>
<proteinExistence type="predicted"/>
<keyword evidence="2" id="KW-1185">Reference proteome</keyword>